<protein>
    <recommendedName>
        <fullName evidence="4">Nicotinamide-nucleotide adenylyltransferase</fullName>
    </recommendedName>
</protein>
<dbReference type="AlphaFoldDB" id="A0A316U3T2"/>
<dbReference type="EMBL" id="KZ819332">
    <property type="protein sequence ID" value="PWN19131.1"/>
    <property type="molecule type" value="Genomic_DNA"/>
</dbReference>
<name>A0A316U3T2_9BASI</name>
<dbReference type="InterPro" id="IPR014729">
    <property type="entry name" value="Rossmann-like_a/b/a_fold"/>
</dbReference>
<gene>
    <name evidence="2" type="ORF">BCV69DRAFT_284289</name>
</gene>
<keyword evidence="3" id="KW-1185">Reference proteome</keyword>
<proteinExistence type="predicted"/>
<organism evidence="2 3">
    <name type="scientific">Pseudomicrostroma glucosiphilum</name>
    <dbReference type="NCBI Taxonomy" id="1684307"/>
    <lineage>
        <taxon>Eukaryota</taxon>
        <taxon>Fungi</taxon>
        <taxon>Dikarya</taxon>
        <taxon>Basidiomycota</taxon>
        <taxon>Ustilaginomycotina</taxon>
        <taxon>Exobasidiomycetes</taxon>
        <taxon>Microstromatales</taxon>
        <taxon>Microstromatales incertae sedis</taxon>
        <taxon>Pseudomicrostroma</taxon>
    </lineage>
</organism>
<evidence type="ECO:0000313" key="2">
    <source>
        <dbReference type="EMBL" id="PWN19131.1"/>
    </source>
</evidence>
<accession>A0A316U3T2</accession>
<dbReference type="GO" id="GO:0000309">
    <property type="term" value="F:nicotinamide-nucleotide adenylyltransferase activity"/>
    <property type="evidence" value="ECO:0007669"/>
    <property type="project" value="TreeGrafter"/>
</dbReference>
<sequence length="352" mass="38817">MSTIPASVRSQIASRLEAFARCTQQPKPVHLIYSTRNSWPYLNNYDSTSTGDKSGMAESSRSADPTPDQDLDIAVLDSSFNPPHLAHLSLVSSSPFLSRSAPPSSSRKHYDAHLLLLSSKNADKGSGKAGDASPEQRLSMMYLLAKDLERKLSSEGSKEPNVAVVVVEEPLMKDKSTLLHSFFKEQTEGGRGQSNGAGLVHRARPRLHWVVGWDTIIRYFALKYYPSPESFARSCDLFFNQEGTTFVAARRVVGGSAPDRSDDAEQSAASLRKEEDKFLGSDLVRPWVEKGSVTMFDLPKEARGVSSTLVRSILLEDGVSGKEKLRKLRQGDTVSEDLAKYLVEEDVYKKTA</sequence>
<dbReference type="GO" id="GO:0005737">
    <property type="term" value="C:cytoplasm"/>
    <property type="evidence" value="ECO:0007669"/>
    <property type="project" value="TreeGrafter"/>
</dbReference>
<dbReference type="OrthoDB" id="5591297at2759"/>
<dbReference type="STRING" id="1684307.A0A316U3T2"/>
<dbReference type="SUPFAM" id="SSF52374">
    <property type="entry name" value="Nucleotidylyl transferase"/>
    <property type="match status" value="1"/>
</dbReference>
<dbReference type="RefSeq" id="XP_025346291.1">
    <property type="nucleotide sequence ID" value="XM_025492991.1"/>
</dbReference>
<dbReference type="PANTHER" id="PTHR31285:SF0">
    <property type="entry name" value="NICOTINAMIDE MONONUCLEOTIDE ADENYLYLTRANSFERASE"/>
    <property type="match status" value="1"/>
</dbReference>
<feature type="compositionally biased region" description="Polar residues" evidence="1">
    <location>
        <begin position="50"/>
        <end position="63"/>
    </location>
</feature>
<dbReference type="GeneID" id="37014725"/>
<evidence type="ECO:0008006" key="4">
    <source>
        <dbReference type="Google" id="ProtNLM"/>
    </source>
</evidence>
<dbReference type="PANTHER" id="PTHR31285">
    <property type="entry name" value="NICOTINAMIDE MONONUCLEOTIDE ADENYLYLTRANSFERASE"/>
    <property type="match status" value="1"/>
</dbReference>
<feature type="region of interest" description="Disordered" evidence="1">
    <location>
        <begin position="50"/>
        <end position="70"/>
    </location>
</feature>
<dbReference type="GO" id="GO:0016887">
    <property type="term" value="F:ATP hydrolysis activity"/>
    <property type="evidence" value="ECO:0007669"/>
    <property type="project" value="TreeGrafter"/>
</dbReference>
<dbReference type="Gene3D" id="3.40.50.620">
    <property type="entry name" value="HUPs"/>
    <property type="match status" value="1"/>
</dbReference>
<evidence type="ECO:0000313" key="3">
    <source>
        <dbReference type="Proteomes" id="UP000245942"/>
    </source>
</evidence>
<reference evidence="2 3" key="1">
    <citation type="journal article" date="2018" name="Mol. Biol. Evol.">
        <title>Broad Genomic Sampling Reveals a Smut Pathogenic Ancestry of the Fungal Clade Ustilaginomycotina.</title>
        <authorList>
            <person name="Kijpornyongpan T."/>
            <person name="Mondo S.J."/>
            <person name="Barry K."/>
            <person name="Sandor L."/>
            <person name="Lee J."/>
            <person name="Lipzen A."/>
            <person name="Pangilinan J."/>
            <person name="LaButti K."/>
            <person name="Hainaut M."/>
            <person name="Henrissat B."/>
            <person name="Grigoriev I.V."/>
            <person name="Spatafora J.W."/>
            <person name="Aime M.C."/>
        </authorList>
    </citation>
    <scope>NUCLEOTIDE SEQUENCE [LARGE SCALE GENOMIC DNA]</scope>
    <source>
        <strain evidence="2 3">MCA 4718</strain>
    </source>
</reference>
<dbReference type="GO" id="GO:0005634">
    <property type="term" value="C:nucleus"/>
    <property type="evidence" value="ECO:0007669"/>
    <property type="project" value="TreeGrafter"/>
</dbReference>
<evidence type="ECO:0000256" key="1">
    <source>
        <dbReference type="SAM" id="MobiDB-lite"/>
    </source>
</evidence>
<dbReference type="Proteomes" id="UP000245942">
    <property type="component" value="Unassembled WGS sequence"/>
</dbReference>